<dbReference type="AlphaFoldDB" id="A0A098LLK2"/>
<organism evidence="1 2">
    <name type="scientific">Sporocytophaga myxococcoides</name>
    <dbReference type="NCBI Taxonomy" id="153721"/>
    <lineage>
        <taxon>Bacteria</taxon>
        <taxon>Pseudomonadati</taxon>
        <taxon>Bacteroidota</taxon>
        <taxon>Cytophagia</taxon>
        <taxon>Cytophagales</taxon>
        <taxon>Cytophagaceae</taxon>
        <taxon>Sporocytophaga</taxon>
    </lineage>
</organism>
<dbReference type="eggNOG" id="ENOG503324X">
    <property type="taxonomic scope" value="Bacteria"/>
</dbReference>
<protein>
    <submittedName>
        <fullName evidence="1">Uncharacterized protein</fullName>
    </submittedName>
</protein>
<dbReference type="EMBL" id="BBLT01000012">
    <property type="protein sequence ID" value="GAL87359.1"/>
    <property type="molecule type" value="Genomic_DNA"/>
</dbReference>
<sequence>MQNTDDIDLILTMNPHGWSTCWIFIGGNSYEVTITHVFGDPYYDFIKALSNLIEGQESASFFWSGEPGGEKFELRRIKERKHMLHVEVLGFKETYGEKIKEFTPAVEFEIPLKRFVIIAYLQLKNLSY</sequence>
<dbReference type="RefSeq" id="WP_045468635.1">
    <property type="nucleotide sequence ID" value="NZ_BBLT01000012.1"/>
</dbReference>
<dbReference type="STRING" id="153721.MYP_4589"/>
<gene>
    <name evidence="1" type="ORF">MYP_4589</name>
</gene>
<dbReference type="Proteomes" id="UP000030185">
    <property type="component" value="Unassembled WGS sequence"/>
</dbReference>
<keyword evidence="2" id="KW-1185">Reference proteome</keyword>
<proteinExistence type="predicted"/>
<reference evidence="1 2" key="1">
    <citation type="submission" date="2014-09" db="EMBL/GenBank/DDBJ databases">
        <title>Sporocytophaga myxococcoides PG-01 genome sequencing.</title>
        <authorList>
            <person name="Liu L."/>
            <person name="Gao P.J."/>
            <person name="Chen G.J."/>
            <person name="Wang L.S."/>
        </authorList>
    </citation>
    <scope>NUCLEOTIDE SEQUENCE [LARGE SCALE GENOMIC DNA]</scope>
    <source>
        <strain evidence="1 2">PG-01</strain>
    </source>
</reference>
<name>A0A098LLK2_9BACT</name>
<evidence type="ECO:0000313" key="2">
    <source>
        <dbReference type="Proteomes" id="UP000030185"/>
    </source>
</evidence>
<evidence type="ECO:0000313" key="1">
    <source>
        <dbReference type="EMBL" id="GAL87359.1"/>
    </source>
</evidence>
<dbReference type="OrthoDB" id="1453868at2"/>
<accession>A0A098LLK2</accession>
<comment type="caution">
    <text evidence="1">The sequence shown here is derived from an EMBL/GenBank/DDBJ whole genome shotgun (WGS) entry which is preliminary data.</text>
</comment>